<dbReference type="PANTHER" id="PTHR14413:SF16">
    <property type="entry name" value="LARGE RIBOSOMAL SUBUNIT PROTEIN BL17M"/>
    <property type="match status" value="1"/>
</dbReference>
<comment type="function">
    <text evidence="7">Component of the mitochondrial ribosome (mitoribosome), a dedicated translation machinery responsible for the synthesis of mitochondrial genome-encoded proteins, including at least some of the essential transmembrane subunits of the mitochondrial respiratory chain. The mitoribosomes are attached to the mitochondrial inner membrane and translation products are cotranslationally integrated into the membrane.</text>
</comment>
<dbReference type="InterPro" id="IPR036373">
    <property type="entry name" value="Ribosomal_bL17_sf"/>
</dbReference>
<evidence type="ECO:0000313" key="10">
    <source>
        <dbReference type="EMBL" id="KXS96981.1"/>
    </source>
</evidence>
<evidence type="ECO:0000256" key="1">
    <source>
        <dbReference type="ARBA" id="ARBA00004173"/>
    </source>
</evidence>
<protein>
    <recommendedName>
        <fullName evidence="6">Large ribosomal subunit protein bL17m</fullName>
    </recommendedName>
</protein>
<evidence type="ECO:0000256" key="4">
    <source>
        <dbReference type="ARBA" id="ARBA00023128"/>
    </source>
</evidence>
<gene>
    <name evidence="10" type="ORF">AC578_5537</name>
</gene>
<dbReference type="SUPFAM" id="SSF64263">
    <property type="entry name" value="Prokaryotic ribosomal protein L17"/>
    <property type="match status" value="1"/>
</dbReference>
<sequence>MFGAEVTFPMPAAESGPRATISWPSASAHAHEQHHHLSQRPIKTMAGGLVKYRHLSRDSAHRKALLRNLVTSLIEHESITTTWPKAKEAQRLAEKLITLGKRNTTASRQGAQAILFEPHRYLSKVFGELRERYASRPGGYTRVLRIEPVKEDQAPSAILELVDGPKDMRLAVTAKSIANARRKAEEAGKDFQLNDMTAHNVRKVTRFRKKGEKDLQDMVKKFERLYEEGDEGVEEVKKKRVYHEPEKSR</sequence>
<dbReference type="FunFam" id="3.90.1030.10:FF:000005">
    <property type="entry name" value="Probable 50S ribosomal protein L17"/>
    <property type="match status" value="1"/>
</dbReference>
<keyword evidence="3 8" id="KW-0689">Ribosomal protein</keyword>
<keyword evidence="11" id="KW-1185">Reference proteome</keyword>
<evidence type="ECO:0000256" key="9">
    <source>
        <dbReference type="SAM" id="MobiDB-lite"/>
    </source>
</evidence>
<dbReference type="AlphaFoldDB" id="A0A139H3I7"/>
<accession>A0A139H3I7</accession>
<dbReference type="Pfam" id="PF01196">
    <property type="entry name" value="Ribosomal_L17"/>
    <property type="match status" value="1"/>
</dbReference>
<feature type="compositionally biased region" description="Basic and acidic residues" evidence="9">
    <location>
        <begin position="234"/>
        <end position="249"/>
    </location>
</feature>
<evidence type="ECO:0000256" key="6">
    <source>
        <dbReference type="ARBA" id="ARBA00035290"/>
    </source>
</evidence>
<evidence type="ECO:0000313" key="11">
    <source>
        <dbReference type="Proteomes" id="UP000070133"/>
    </source>
</evidence>
<evidence type="ECO:0000256" key="3">
    <source>
        <dbReference type="ARBA" id="ARBA00022980"/>
    </source>
</evidence>
<dbReference type="PANTHER" id="PTHR14413">
    <property type="entry name" value="RIBOSOMAL PROTEIN L17"/>
    <property type="match status" value="1"/>
</dbReference>
<organism evidence="10 11">
    <name type="scientific">Pseudocercospora eumusae</name>
    <dbReference type="NCBI Taxonomy" id="321146"/>
    <lineage>
        <taxon>Eukaryota</taxon>
        <taxon>Fungi</taxon>
        <taxon>Dikarya</taxon>
        <taxon>Ascomycota</taxon>
        <taxon>Pezizomycotina</taxon>
        <taxon>Dothideomycetes</taxon>
        <taxon>Dothideomycetidae</taxon>
        <taxon>Mycosphaerellales</taxon>
        <taxon>Mycosphaerellaceae</taxon>
        <taxon>Pseudocercospora</taxon>
    </lineage>
</organism>
<dbReference type="OrthoDB" id="992776at2759"/>
<dbReference type="GO" id="GO:0006412">
    <property type="term" value="P:translation"/>
    <property type="evidence" value="ECO:0007669"/>
    <property type="project" value="InterPro"/>
</dbReference>
<proteinExistence type="inferred from homology"/>
<dbReference type="Proteomes" id="UP000070133">
    <property type="component" value="Unassembled WGS sequence"/>
</dbReference>
<evidence type="ECO:0000256" key="8">
    <source>
        <dbReference type="RuleBase" id="RU000660"/>
    </source>
</evidence>
<comment type="similarity">
    <text evidence="2 8">Belongs to the bacterial ribosomal protein bL17 family.</text>
</comment>
<reference evidence="10 11" key="1">
    <citation type="submission" date="2015-07" db="EMBL/GenBank/DDBJ databases">
        <title>Comparative genomics of the Sigatoka disease complex on banana suggests a link between parallel evolutionary changes in Pseudocercospora fijiensis and Pseudocercospora eumusae and increased virulence on the banana host.</title>
        <authorList>
            <person name="Chang T.-C."/>
            <person name="Salvucci A."/>
            <person name="Crous P.W."/>
            <person name="Stergiopoulos I."/>
        </authorList>
    </citation>
    <scope>NUCLEOTIDE SEQUENCE [LARGE SCALE GENOMIC DNA]</scope>
    <source>
        <strain evidence="10 11">CBS 114824</strain>
    </source>
</reference>
<dbReference type="InterPro" id="IPR000456">
    <property type="entry name" value="Ribosomal_bL17"/>
</dbReference>
<dbReference type="Gene3D" id="3.90.1030.10">
    <property type="entry name" value="Ribosomal protein L17"/>
    <property type="match status" value="1"/>
</dbReference>
<evidence type="ECO:0000256" key="2">
    <source>
        <dbReference type="ARBA" id="ARBA00008777"/>
    </source>
</evidence>
<dbReference type="GO" id="GO:0005762">
    <property type="term" value="C:mitochondrial large ribosomal subunit"/>
    <property type="evidence" value="ECO:0007669"/>
    <property type="project" value="TreeGrafter"/>
</dbReference>
<dbReference type="InterPro" id="IPR047859">
    <property type="entry name" value="Ribosomal_bL17_CS"/>
</dbReference>
<dbReference type="GO" id="GO:0003735">
    <property type="term" value="F:structural constituent of ribosome"/>
    <property type="evidence" value="ECO:0007669"/>
    <property type="project" value="InterPro"/>
</dbReference>
<keyword evidence="5 8" id="KW-0687">Ribonucleoprotein</keyword>
<dbReference type="STRING" id="321146.A0A139H3I7"/>
<feature type="region of interest" description="Disordered" evidence="9">
    <location>
        <begin position="229"/>
        <end position="249"/>
    </location>
</feature>
<dbReference type="EMBL" id="LFZN01000157">
    <property type="protein sequence ID" value="KXS96981.1"/>
    <property type="molecule type" value="Genomic_DNA"/>
</dbReference>
<comment type="subcellular location">
    <subcellularLocation>
        <location evidence="1">Mitochondrion</location>
    </subcellularLocation>
</comment>
<dbReference type="NCBIfam" id="TIGR00059">
    <property type="entry name" value="L17"/>
    <property type="match status" value="1"/>
</dbReference>
<evidence type="ECO:0000256" key="5">
    <source>
        <dbReference type="ARBA" id="ARBA00023274"/>
    </source>
</evidence>
<dbReference type="PROSITE" id="PS01167">
    <property type="entry name" value="RIBOSOMAL_L17"/>
    <property type="match status" value="1"/>
</dbReference>
<dbReference type="HAMAP" id="MF_01368">
    <property type="entry name" value="Ribosomal_bL17"/>
    <property type="match status" value="1"/>
</dbReference>
<name>A0A139H3I7_9PEZI</name>
<evidence type="ECO:0000256" key="7">
    <source>
        <dbReference type="ARBA" id="ARBA00037226"/>
    </source>
</evidence>
<comment type="caution">
    <text evidence="10">The sequence shown here is derived from an EMBL/GenBank/DDBJ whole genome shotgun (WGS) entry which is preliminary data.</text>
</comment>
<keyword evidence="4" id="KW-0496">Mitochondrion</keyword>